<dbReference type="Pfam" id="PF06244">
    <property type="entry name" value="Ccdc124"/>
    <property type="match status" value="1"/>
</dbReference>
<dbReference type="SUPFAM" id="SSF54495">
    <property type="entry name" value="UBC-like"/>
    <property type="match status" value="1"/>
</dbReference>
<comment type="similarity">
    <text evidence="1">Belongs to the CCDC124 family.</text>
</comment>
<evidence type="ECO:0000256" key="3">
    <source>
        <dbReference type="SAM" id="MobiDB-lite"/>
    </source>
</evidence>
<evidence type="ECO:0000259" key="4">
    <source>
        <dbReference type="Pfam" id="PF00179"/>
    </source>
</evidence>
<dbReference type="STRING" id="2004952.A0A2C5Z167"/>
<evidence type="ECO:0000259" key="6">
    <source>
        <dbReference type="Pfam" id="PF22048"/>
    </source>
</evidence>
<dbReference type="CDD" id="cd23814">
    <property type="entry name" value="UEV_AKTIP"/>
    <property type="match status" value="1"/>
</dbReference>
<dbReference type="PANTHER" id="PTHR21680">
    <property type="entry name" value="COILED-COIL DOMAIN-CONTAINING PROTEIN 124"/>
    <property type="match status" value="1"/>
</dbReference>
<dbReference type="InterPro" id="IPR016135">
    <property type="entry name" value="UBQ-conjugating_enzyme/RWD"/>
</dbReference>
<feature type="domain" description="Coiled-coil" evidence="5">
    <location>
        <begin position="110"/>
        <end position="192"/>
    </location>
</feature>
<feature type="region of interest" description="Disordered" evidence="3">
    <location>
        <begin position="1"/>
        <end position="111"/>
    </location>
</feature>
<evidence type="ECO:0000256" key="2">
    <source>
        <dbReference type="ARBA" id="ARBA00023054"/>
    </source>
</evidence>
<feature type="region of interest" description="Disordered" evidence="3">
    <location>
        <begin position="420"/>
        <end position="454"/>
    </location>
</feature>
<evidence type="ECO:0000313" key="7">
    <source>
        <dbReference type="EMBL" id="PHH73392.1"/>
    </source>
</evidence>
<name>A0A2C5Z167_9HYPO</name>
<dbReference type="InterPro" id="IPR010422">
    <property type="entry name" value="Ccdc124/Oxs1"/>
</dbReference>
<dbReference type="GO" id="GO:0003713">
    <property type="term" value="F:transcription coactivator activity"/>
    <property type="evidence" value="ECO:0007669"/>
    <property type="project" value="TreeGrafter"/>
</dbReference>
<feature type="compositionally biased region" description="Basic and acidic residues" evidence="3">
    <location>
        <begin position="1"/>
        <end position="10"/>
    </location>
</feature>
<dbReference type="Proteomes" id="UP000226431">
    <property type="component" value="Unassembled WGS sequence"/>
</dbReference>
<dbReference type="Pfam" id="PF22048">
    <property type="entry name" value="LSO1_2-like"/>
    <property type="match status" value="1"/>
</dbReference>
<dbReference type="InterPro" id="IPR000608">
    <property type="entry name" value="UBC"/>
</dbReference>
<dbReference type="Gene3D" id="3.10.110.10">
    <property type="entry name" value="Ubiquitin Conjugating Enzyme"/>
    <property type="match status" value="1"/>
</dbReference>
<accession>A0A2C5Z167</accession>
<evidence type="ECO:0000313" key="8">
    <source>
        <dbReference type="Proteomes" id="UP000226431"/>
    </source>
</evidence>
<dbReference type="EMBL" id="NJES01000347">
    <property type="protein sequence ID" value="PHH73392.1"/>
    <property type="molecule type" value="Genomic_DNA"/>
</dbReference>
<keyword evidence="8" id="KW-1185">Reference proteome</keyword>
<gene>
    <name evidence="7" type="ORF">CDD80_3851</name>
</gene>
<keyword evidence="2" id="KW-0175">Coiled coil</keyword>
<feature type="domain" description="UBC core" evidence="4">
    <location>
        <begin position="228"/>
        <end position="289"/>
    </location>
</feature>
<reference evidence="7 8" key="1">
    <citation type="submission" date="2017-06" db="EMBL/GenBank/DDBJ databases">
        <title>Ant-infecting Ophiocordyceps genomes reveal a high diversity of potential behavioral manipulation genes and a possible major role for enterotoxins.</title>
        <authorList>
            <person name="De Bekker C."/>
            <person name="Evans H.C."/>
            <person name="Brachmann A."/>
            <person name="Hughes D.P."/>
        </authorList>
    </citation>
    <scope>NUCLEOTIDE SEQUENCE [LARGE SCALE GENOMIC DNA]</scope>
    <source>
        <strain evidence="7 8">Map16</strain>
    </source>
</reference>
<evidence type="ECO:0000259" key="5">
    <source>
        <dbReference type="Pfam" id="PF06244"/>
    </source>
</evidence>
<comment type="caution">
    <text evidence="7">The sequence shown here is derived from an EMBL/GenBank/DDBJ whole genome shotgun (WGS) entry which is preliminary data.</text>
</comment>
<proteinExistence type="inferred from homology"/>
<feature type="region of interest" description="Disordered" evidence="3">
    <location>
        <begin position="336"/>
        <end position="373"/>
    </location>
</feature>
<dbReference type="OrthoDB" id="5596422at2759"/>
<dbReference type="GO" id="GO:0006366">
    <property type="term" value="P:transcription by RNA polymerase II"/>
    <property type="evidence" value="ECO:0007669"/>
    <property type="project" value="TreeGrafter"/>
</dbReference>
<feature type="compositionally biased region" description="Basic and acidic residues" evidence="3">
    <location>
        <begin position="27"/>
        <end position="42"/>
    </location>
</feature>
<dbReference type="PANTHER" id="PTHR21680:SF0">
    <property type="entry name" value="COILED-COIL DOMAIN-CONTAINING PROTEIN 124"/>
    <property type="match status" value="1"/>
</dbReference>
<protein>
    <submittedName>
        <fullName evidence="7">Uncharacterized protein</fullName>
    </submittedName>
</protein>
<dbReference type="Pfam" id="PF00179">
    <property type="entry name" value="UQ_con"/>
    <property type="match status" value="1"/>
</dbReference>
<feature type="domain" description="LSO1/LSO2" evidence="6">
    <location>
        <begin position="9"/>
        <end position="76"/>
    </location>
</feature>
<feature type="compositionally biased region" description="Low complexity" evidence="3">
    <location>
        <begin position="11"/>
        <end position="26"/>
    </location>
</feature>
<feature type="compositionally biased region" description="Basic and acidic residues" evidence="3">
    <location>
        <begin position="49"/>
        <end position="87"/>
    </location>
</feature>
<sequence>MAGKKGDSSKKAAGNARKAEAAASKAAAEESRLEAAEADKWSKGAKSNAKRETEAAKKAEQARKKAEKDALLREEEASIGGRDEPKKSKAPVKKSRGLDLSQLDDNDSPAATLNATGIDNALDALDLTAGSDGAAAIDKHPEKRFAAAYAKYEERRLQEMKDDGSGVGLRLEQRKQRIRKEFDKSPENPFNQVTAAYNVSRGDVASIRKNEAAKVEKRLGHAGLKQACPEGVFVSLTPGDATIWTAVLFVRDGPYAQAVLRFQISFPDAFPSLPPVVTFSTDMFHPLISPLSTYMYTTDLQVNGTVSARDDERLPPGGFSLRHGFPHWFGRARRLPPTGDQAFTSPSAKTSRAPSTVGSPESAARTPPAPKHPSVSMYQILKYIRSSFDDENVLDSVPLEAAGNPGAWHAWRSHRRALGKLPDAKSTSDTGAEKGQDGASSNQEGSIQAPEWNWNGVWEDRVTKGIAASLSDPVLYGGAGPDELIRFLAMEEADVTSVKDNIYRSLGNAT</sequence>
<dbReference type="InterPro" id="IPR054414">
    <property type="entry name" value="Ccdc124/Oxs1_C"/>
</dbReference>
<evidence type="ECO:0000256" key="1">
    <source>
        <dbReference type="ARBA" id="ARBA00008296"/>
    </source>
</evidence>
<dbReference type="GO" id="GO:0005634">
    <property type="term" value="C:nucleus"/>
    <property type="evidence" value="ECO:0007669"/>
    <property type="project" value="TreeGrafter"/>
</dbReference>
<organism evidence="7 8">
    <name type="scientific">Ophiocordyceps camponoti-rufipedis</name>
    <dbReference type="NCBI Taxonomy" id="2004952"/>
    <lineage>
        <taxon>Eukaryota</taxon>
        <taxon>Fungi</taxon>
        <taxon>Dikarya</taxon>
        <taxon>Ascomycota</taxon>
        <taxon>Pezizomycotina</taxon>
        <taxon>Sordariomycetes</taxon>
        <taxon>Hypocreomycetidae</taxon>
        <taxon>Hypocreales</taxon>
        <taxon>Ophiocordycipitaceae</taxon>
        <taxon>Ophiocordyceps</taxon>
    </lineage>
</organism>
<dbReference type="InterPro" id="IPR054413">
    <property type="entry name" value="LSO1/2"/>
</dbReference>
<feature type="compositionally biased region" description="Polar residues" evidence="3">
    <location>
        <begin position="341"/>
        <end position="359"/>
    </location>
</feature>
<dbReference type="AlphaFoldDB" id="A0A2C5Z167"/>